<keyword evidence="8" id="KW-1185">Reference proteome</keyword>
<dbReference type="PANTHER" id="PTHR10996:SF257">
    <property type="entry name" value="GLYOXYLATE REDUCTASE 1"/>
    <property type="match status" value="1"/>
</dbReference>
<dbReference type="Pfam" id="PF00389">
    <property type="entry name" value="2-Hacid_dh"/>
    <property type="match status" value="1"/>
</dbReference>
<name>A0AA36FHK4_OCTVU</name>
<dbReference type="Proteomes" id="UP001162480">
    <property type="component" value="Chromosome 20"/>
</dbReference>
<dbReference type="InterPro" id="IPR036291">
    <property type="entry name" value="NAD(P)-bd_dom_sf"/>
</dbReference>
<keyword evidence="2 4" id="KW-0560">Oxidoreductase</keyword>
<sequence length="332" mass="36553">MAMQAKPSVLVCLRTLSNSKVTSNFIETCLSRLRNCFQVVFLDDIQQNPSIKNDIAGIVTPGPDSKEINKLIRTLPNLKVISNHGMGVDNLDLKWAKEKGLRVGNTKYVIADSTAELAVTLMLVSTRKIVQGVRMAMGKEHPNFVSPSLLGTSVTKKNLGIVGMGDIGLKIALRATAFGMKIVYHNRTQRSKEDEERVKATYYPRLHDMLPETDILVIACPCTEQTINLISTEEFRLMKKTSLLVNIARGKIVDTDALVKALQSNEIQSAAMDVTEPEPLPRGHPLLSMPNVVITPHCGTYTFETRLEMIGLVIENLNCALAGKAMPSEVIL</sequence>
<feature type="domain" description="D-isomer specific 2-hydroxyacid dehydrogenase catalytic" evidence="5">
    <location>
        <begin position="38"/>
        <end position="330"/>
    </location>
</feature>
<comment type="similarity">
    <text evidence="1 4">Belongs to the D-isomer specific 2-hydroxyacid dehydrogenase family.</text>
</comment>
<dbReference type="SUPFAM" id="SSF52283">
    <property type="entry name" value="Formate/glycerate dehydrogenase catalytic domain-like"/>
    <property type="match status" value="1"/>
</dbReference>
<evidence type="ECO:0000256" key="1">
    <source>
        <dbReference type="ARBA" id="ARBA00005854"/>
    </source>
</evidence>
<evidence type="ECO:0000313" key="7">
    <source>
        <dbReference type="EMBL" id="CAI9737389.1"/>
    </source>
</evidence>
<dbReference type="Pfam" id="PF02826">
    <property type="entry name" value="2-Hacid_dh_C"/>
    <property type="match status" value="1"/>
</dbReference>
<dbReference type="InterPro" id="IPR050223">
    <property type="entry name" value="D-isomer_2-hydroxyacid_DH"/>
</dbReference>
<dbReference type="GO" id="GO:0005829">
    <property type="term" value="C:cytosol"/>
    <property type="evidence" value="ECO:0007669"/>
    <property type="project" value="TreeGrafter"/>
</dbReference>
<dbReference type="CDD" id="cd05301">
    <property type="entry name" value="GDH"/>
    <property type="match status" value="1"/>
</dbReference>
<dbReference type="PROSITE" id="PS00671">
    <property type="entry name" value="D_2_HYDROXYACID_DH_3"/>
    <property type="match status" value="1"/>
</dbReference>
<proteinExistence type="inferred from homology"/>
<organism evidence="7 8">
    <name type="scientific">Octopus vulgaris</name>
    <name type="common">Common octopus</name>
    <dbReference type="NCBI Taxonomy" id="6645"/>
    <lineage>
        <taxon>Eukaryota</taxon>
        <taxon>Metazoa</taxon>
        <taxon>Spiralia</taxon>
        <taxon>Lophotrochozoa</taxon>
        <taxon>Mollusca</taxon>
        <taxon>Cephalopoda</taxon>
        <taxon>Coleoidea</taxon>
        <taxon>Octopodiformes</taxon>
        <taxon>Octopoda</taxon>
        <taxon>Incirrata</taxon>
        <taxon>Octopodidae</taxon>
        <taxon>Octopus</taxon>
    </lineage>
</organism>
<dbReference type="GO" id="GO:0051287">
    <property type="term" value="F:NAD binding"/>
    <property type="evidence" value="ECO:0007669"/>
    <property type="project" value="InterPro"/>
</dbReference>
<dbReference type="FunFam" id="3.40.50.720:FF:000203">
    <property type="entry name" value="D-3-phosphoglycerate dehydrogenase (SerA)"/>
    <property type="match status" value="1"/>
</dbReference>
<dbReference type="InterPro" id="IPR006139">
    <property type="entry name" value="D-isomer_2_OHA_DH_cat_dom"/>
</dbReference>
<dbReference type="InterPro" id="IPR006140">
    <property type="entry name" value="D-isomer_DH_NAD-bd"/>
</dbReference>
<dbReference type="PANTHER" id="PTHR10996">
    <property type="entry name" value="2-HYDROXYACID DEHYDROGENASE-RELATED"/>
    <property type="match status" value="1"/>
</dbReference>
<dbReference type="InterPro" id="IPR029753">
    <property type="entry name" value="D-isomer_DH_CS"/>
</dbReference>
<gene>
    <name evidence="7" type="ORF">OCTVUL_1B022571</name>
</gene>
<keyword evidence="3" id="KW-0520">NAD</keyword>
<evidence type="ECO:0000256" key="4">
    <source>
        <dbReference type="RuleBase" id="RU003719"/>
    </source>
</evidence>
<dbReference type="AlphaFoldDB" id="A0AA36FHK4"/>
<evidence type="ECO:0000256" key="3">
    <source>
        <dbReference type="ARBA" id="ARBA00023027"/>
    </source>
</evidence>
<evidence type="ECO:0000259" key="5">
    <source>
        <dbReference type="Pfam" id="PF00389"/>
    </source>
</evidence>
<accession>A0AA36FHK4</accession>
<evidence type="ECO:0000259" key="6">
    <source>
        <dbReference type="Pfam" id="PF02826"/>
    </source>
</evidence>
<evidence type="ECO:0000313" key="8">
    <source>
        <dbReference type="Proteomes" id="UP001162480"/>
    </source>
</evidence>
<dbReference type="Gene3D" id="3.40.50.720">
    <property type="entry name" value="NAD(P)-binding Rossmann-like Domain"/>
    <property type="match status" value="2"/>
</dbReference>
<dbReference type="GO" id="GO:0030267">
    <property type="term" value="F:glyoxylate reductase (NADPH) activity"/>
    <property type="evidence" value="ECO:0007669"/>
    <property type="project" value="TreeGrafter"/>
</dbReference>
<protein>
    <submittedName>
        <fullName evidence="7">Probable 2-ketogluconate reductase</fullName>
    </submittedName>
</protein>
<dbReference type="GO" id="GO:0016618">
    <property type="term" value="F:hydroxypyruvate reductase [NAD(P)H] activity"/>
    <property type="evidence" value="ECO:0007669"/>
    <property type="project" value="TreeGrafter"/>
</dbReference>
<evidence type="ECO:0000256" key="2">
    <source>
        <dbReference type="ARBA" id="ARBA00023002"/>
    </source>
</evidence>
<reference evidence="7" key="1">
    <citation type="submission" date="2023-08" db="EMBL/GenBank/DDBJ databases">
        <authorList>
            <person name="Alioto T."/>
            <person name="Alioto T."/>
            <person name="Gomez Garrido J."/>
        </authorList>
    </citation>
    <scope>NUCLEOTIDE SEQUENCE</scope>
</reference>
<dbReference type="SUPFAM" id="SSF51735">
    <property type="entry name" value="NAD(P)-binding Rossmann-fold domains"/>
    <property type="match status" value="1"/>
</dbReference>
<dbReference type="EMBL" id="OX597833">
    <property type="protein sequence ID" value="CAI9737389.1"/>
    <property type="molecule type" value="Genomic_DNA"/>
</dbReference>
<feature type="domain" description="D-isomer specific 2-hydroxyacid dehydrogenase NAD-binding" evidence="6">
    <location>
        <begin position="120"/>
        <end position="299"/>
    </location>
</feature>